<organism evidence="9 11">
    <name type="scientific">Schizosaccharomyces cryophilus (strain OY26 / ATCC MYA-4695 / CBS 11777 / NBRC 106824 / NRRL Y48691)</name>
    <name type="common">Fission yeast</name>
    <dbReference type="NCBI Taxonomy" id="653667"/>
    <lineage>
        <taxon>Eukaryota</taxon>
        <taxon>Fungi</taxon>
        <taxon>Dikarya</taxon>
        <taxon>Ascomycota</taxon>
        <taxon>Taphrinomycotina</taxon>
        <taxon>Schizosaccharomycetes</taxon>
        <taxon>Schizosaccharomycetales</taxon>
        <taxon>Schizosaccharomycetaceae</taxon>
        <taxon>Schizosaccharomyces</taxon>
    </lineage>
</organism>
<evidence type="ECO:0000313" key="11">
    <source>
        <dbReference type="Proteomes" id="UP000015464"/>
    </source>
</evidence>
<dbReference type="GO" id="GO:0098714">
    <property type="term" value="P:malate import across plasma membrane"/>
    <property type="evidence" value="ECO:0007669"/>
    <property type="project" value="EnsemblFungi"/>
</dbReference>
<evidence type="ECO:0000313" key="9">
    <source>
        <dbReference type="EMBL" id="EPY52547.1"/>
    </source>
</evidence>
<feature type="transmembrane region" description="Helical" evidence="8">
    <location>
        <begin position="349"/>
        <end position="373"/>
    </location>
</feature>
<dbReference type="EMBL" id="KE546989">
    <property type="protein sequence ID" value="EPY52547.1"/>
    <property type="molecule type" value="Genomic_DNA"/>
</dbReference>
<evidence type="ECO:0000256" key="6">
    <source>
        <dbReference type="ARBA" id="ARBA00023136"/>
    </source>
</evidence>
<protein>
    <submittedName>
        <fullName evidence="9 10">Malic acid transporter Mae1</fullName>
    </submittedName>
</protein>
<keyword evidence="4 8" id="KW-0812">Transmembrane</keyword>
<reference evidence="9" key="2">
    <citation type="submission" date="2012-08" db="EMBL/GenBank/DDBJ databases">
        <authorList>
            <consortium name="The Broad Institute Genome Sequencing Platform"/>
            <person name="Nusbaum C."/>
            <person name="Russ C."/>
            <person name="Rhind N."/>
            <person name="Niki H."/>
            <person name="Allshire R."/>
            <person name="Walker B."/>
            <person name="Young S.K."/>
            <person name="Zeng Q."/>
            <person name="Gargeya S."/>
            <person name="Fitzgerald M."/>
            <person name="Haas B."/>
            <person name="Abouelleil A."/>
            <person name="Alvarado L."/>
            <person name="Arachchi H.M."/>
            <person name="Berlin A.M."/>
            <person name="Chapman S.B."/>
            <person name="Goldberg J."/>
            <person name="Griggs A."/>
            <person name="Gujja S."/>
            <person name="Hansen M."/>
            <person name="Howarth C."/>
            <person name="Imamovic A."/>
            <person name="Larimer J."/>
            <person name="McCowen C."/>
            <person name="Montmayeur A."/>
            <person name="Murphy C."/>
            <person name="Neiman D."/>
            <person name="Pearson M."/>
            <person name="Priest M."/>
            <person name="Roberts A."/>
            <person name="Saif S."/>
            <person name="Shea T."/>
            <person name="Sisk P."/>
            <person name="Sykes S."/>
            <person name="Wortman J."/>
            <person name="Birren B."/>
        </authorList>
    </citation>
    <scope>NUCLEOTIDE SEQUENCE</scope>
    <source>
        <strain evidence="9">OY26</strain>
    </source>
</reference>
<dbReference type="eggNOG" id="ENOG502QV03">
    <property type="taxonomic scope" value="Eukaryota"/>
</dbReference>
<dbReference type="PANTHER" id="PTHR31162">
    <property type="entry name" value="MALIC ACID TRANSPORT PROTEIN-RELATED"/>
    <property type="match status" value="1"/>
</dbReference>
<dbReference type="RefSeq" id="XP_013022427.1">
    <property type="nucleotide sequence ID" value="XM_013166973.1"/>
</dbReference>
<dbReference type="Proteomes" id="UP000015464">
    <property type="component" value="Unassembled WGS sequence"/>
</dbReference>
<dbReference type="GO" id="GO:0097434">
    <property type="term" value="F:succinate:proton symporter activity"/>
    <property type="evidence" value="ECO:0007669"/>
    <property type="project" value="EnsemblFungi"/>
</dbReference>
<dbReference type="InterPro" id="IPR030185">
    <property type="entry name" value="Mae1"/>
</dbReference>
<gene>
    <name evidence="9" type="ORF">SPOG_01869</name>
</gene>
<dbReference type="OMA" id="FTFAWYT"/>
<evidence type="ECO:0000256" key="1">
    <source>
        <dbReference type="ARBA" id="ARBA00004141"/>
    </source>
</evidence>
<feature type="transmembrane region" description="Helical" evidence="8">
    <location>
        <begin position="36"/>
        <end position="56"/>
    </location>
</feature>
<evidence type="ECO:0000256" key="4">
    <source>
        <dbReference type="ARBA" id="ARBA00022692"/>
    </source>
</evidence>
<reference evidence="9 11" key="1">
    <citation type="journal article" date="2011" name="Science">
        <title>Comparative functional genomics of the fission yeasts.</title>
        <authorList>
            <person name="Rhind N."/>
            <person name="Chen Z."/>
            <person name="Yassour M."/>
            <person name="Thompson D.A."/>
            <person name="Haas B.J."/>
            <person name="Habib N."/>
            <person name="Wapinski I."/>
            <person name="Roy S."/>
            <person name="Lin M.F."/>
            <person name="Heiman D.I."/>
            <person name="Young S.K."/>
            <person name="Furuya K."/>
            <person name="Guo Y."/>
            <person name="Pidoux A."/>
            <person name="Chen H.M."/>
            <person name="Robbertse B."/>
            <person name="Goldberg J.M."/>
            <person name="Aoki K."/>
            <person name="Bayne E.H."/>
            <person name="Berlin A.M."/>
            <person name="Desjardins C.A."/>
            <person name="Dobbs E."/>
            <person name="Dukaj L."/>
            <person name="Fan L."/>
            <person name="FitzGerald M.G."/>
            <person name="French C."/>
            <person name="Gujja S."/>
            <person name="Hansen K."/>
            <person name="Keifenheim D."/>
            <person name="Levin J.Z."/>
            <person name="Mosher R.A."/>
            <person name="Mueller C.A."/>
            <person name="Pfiffner J."/>
            <person name="Priest M."/>
            <person name="Russ C."/>
            <person name="Smialowska A."/>
            <person name="Swoboda P."/>
            <person name="Sykes S.M."/>
            <person name="Vaughn M."/>
            <person name="Vengrova S."/>
            <person name="Yoder R."/>
            <person name="Zeng Q."/>
            <person name="Allshire R."/>
            <person name="Baulcombe D."/>
            <person name="Birren B.W."/>
            <person name="Brown W."/>
            <person name="Ekwall K."/>
            <person name="Kellis M."/>
            <person name="Leatherwood J."/>
            <person name="Levin H."/>
            <person name="Margalit H."/>
            <person name="Martienssen R."/>
            <person name="Nieduszynski C.A."/>
            <person name="Spatafora J.W."/>
            <person name="Friedman N."/>
            <person name="Dalgaard J.Z."/>
            <person name="Baumann P."/>
            <person name="Niki H."/>
            <person name="Regev A."/>
            <person name="Nusbaum C."/>
        </authorList>
    </citation>
    <scope>NUCLEOTIDE SEQUENCE [LARGE SCALE GENOMIC DNA]</scope>
    <source>
        <strain evidence="9">OY26</strain>
        <strain evidence="11">OY26 / ATCC MYA-4695 / CBS 11777 / NBRC 106824 / NRRL Y48691</strain>
    </source>
</reference>
<dbReference type="InterPro" id="IPR004695">
    <property type="entry name" value="SLAC1/Mae1/Ssu1/TehA"/>
</dbReference>
<feature type="transmembrane region" description="Helical" evidence="8">
    <location>
        <begin position="133"/>
        <end position="160"/>
    </location>
</feature>
<dbReference type="GO" id="GO:0015366">
    <property type="term" value="F:malate:proton symporter activity"/>
    <property type="evidence" value="ECO:0007669"/>
    <property type="project" value="EnsemblFungi"/>
</dbReference>
<dbReference type="NCBIfam" id="TIGR00816">
    <property type="entry name" value="tdt"/>
    <property type="match status" value="1"/>
</dbReference>
<keyword evidence="6 8" id="KW-0472">Membrane</keyword>
<dbReference type="HOGENOM" id="CLU_030057_2_0_1"/>
<name>S9X616_SCHCR</name>
<evidence type="ECO:0000256" key="3">
    <source>
        <dbReference type="ARBA" id="ARBA00022448"/>
    </source>
</evidence>
<feature type="transmembrane region" description="Helical" evidence="8">
    <location>
        <begin position="282"/>
        <end position="312"/>
    </location>
</feature>
<comment type="subcellular location">
    <subcellularLocation>
        <location evidence="1">Membrane</location>
        <topology evidence="1">Multi-pass membrane protein</topology>
    </subcellularLocation>
</comment>
<dbReference type="CDD" id="cd09317">
    <property type="entry name" value="TDT_Mae1_like"/>
    <property type="match status" value="1"/>
</dbReference>
<feature type="transmembrane region" description="Helical" evidence="8">
    <location>
        <begin position="324"/>
        <end position="343"/>
    </location>
</feature>
<evidence type="ECO:0000256" key="2">
    <source>
        <dbReference type="ARBA" id="ARBA00008566"/>
    </source>
</evidence>
<evidence type="ECO:0000256" key="7">
    <source>
        <dbReference type="SAM" id="MobiDB-lite"/>
    </source>
</evidence>
<keyword evidence="11" id="KW-1185">Reference proteome</keyword>
<dbReference type="RefSeq" id="XP_013022428.1">
    <property type="nucleotide sequence ID" value="XM_013166974.1"/>
</dbReference>
<feature type="transmembrane region" description="Helical" evidence="8">
    <location>
        <begin position="243"/>
        <end position="262"/>
    </location>
</feature>
<dbReference type="GO" id="GO:1901239">
    <property type="term" value="F:malonate(1-) transmembrane transporter activity"/>
    <property type="evidence" value="ECO:0007669"/>
    <property type="project" value="EnsemblFungi"/>
</dbReference>
<dbReference type="OrthoDB" id="2901184at2759"/>
<dbReference type="GeneID" id="25036195"/>
<evidence type="ECO:0000313" key="10">
    <source>
        <dbReference type="EMBL" id="EPY52548.1"/>
    </source>
</evidence>
<dbReference type="Pfam" id="PF03595">
    <property type="entry name" value="SLAC1"/>
    <property type="match status" value="1"/>
</dbReference>
<dbReference type="GO" id="GO:0098715">
    <property type="term" value="P:malonic acid import across plasma membrane"/>
    <property type="evidence" value="ECO:0007669"/>
    <property type="project" value="EnsemblFungi"/>
</dbReference>
<proteinExistence type="inferred from homology"/>
<dbReference type="STRING" id="653667.S9X616"/>
<sequence>MADVKGMLRQRYHELLDWQVKSPHVPLSQRIKHFTWSWFACTMATGGIGLVIGTFPFRFRGLDTIGKIVYIFDIFLLALFSCCMIVRFVKYPGTFLGSWKHFQEKFFIATCLLSFSSFIDMFAVYAMPNTGEWMIWVIRIFFYIYLAVTFLYGTFAYYTIFRDHVYTLEGAAPTWVLPIFPCMITGVVSGSVVSSQPSAQLKNMVILGIMFQGLGFWVYLLVYSILILRFFTIGFAKPAERPGMFILVGPAGFTGLALINMARGAIATRPNIFASANSSEYFAFTSTFLALFIWGLGAWTYCFAMVSFVAGLFSHQPMKFSNTWFAMIFPNVGFVLCTVRIGQMINSKAFTLFGHIICVILCIMWLILMYMMIRAFLVNDLMYPGKDEDSKSPAESRPIAVEPEKFGIPKSQPENSLDVEKADNPLDSANHGADHDRDSSSTVHHR</sequence>
<dbReference type="EMBL" id="KE546989">
    <property type="protein sequence ID" value="EPY52548.1"/>
    <property type="molecule type" value="Genomic_DNA"/>
</dbReference>
<dbReference type="PANTHER" id="PTHR31162:SF0">
    <property type="entry name" value="MALIC ACID TRANSPORT PROTEIN"/>
    <property type="match status" value="1"/>
</dbReference>
<comment type="similarity">
    <text evidence="2">Belongs to the tellurite-resistance/dicarboxylate transporter (TDT) family.</text>
</comment>
<dbReference type="Gene3D" id="1.50.10.150">
    <property type="entry name" value="Voltage-dependent anion channel"/>
    <property type="match status" value="1"/>
</dbReference>
<evidence type="ECO:0000256" key="8">
    <source>
        <dbReference type="SAM" id="Phobius"/>
    </source>
</evidence>
<dbReference type="GO" id="GO:0016020">
    <property type="term" value="C:membrane"/>
    <property type="evidence" value="ECO:0007669"/>
    <property type="project" value="UniProtKB-SubCell"/>
</dbReference>
<dbReference type="InterPro" id="IPR011552">
    <property type="entry name" value="TehA/Mae1"/>
</dbReference>
<keyword evidence="3" id="KW-0813">Transport</keyword>
<feature type="transmembrane region" description="Helical" evidence="8">
    <location>
        <begin position="68"/>
        <end position="86"/>
    </location>
</feature>
<keyword evidence="5 8" id="KW-1133">Transmembrane helix</keyword>
<feature type="transmembrane region" description="Helical" evidence="8">
    <location>
        <begin position="172"/>
        <end position="193"/>
    </location>
</feature>
<dbReference type="InterPro" id="IPR038665">
    <property type="entry name" value="Voltage-dep_anion_channel_sf"/>
</dbReference>
<dbReference type="AlphaFoldDB" id="S9X616"/>
<feature type="transmembrane region" description="Helical" evidence="8">
    <location>
        <begin position="205"/>
        <end position="231"/>
    </location>
</feature>
<evidence type="ECO:0000256" key="5">
    <source>
        <dbReference type="ARBA" id="ARBA00022989"/>
    </source>
</evidence>
<feature type="transmembrane region" description="Helical" evidence="8">
    <location>
        <begin position="106"/>
        <end position="127"/>
    </location>
</feature>
<dbReference type="GO" id="GO:0098720">
    <property type="term" value="P:succinate import across plasma membrane"/>
    <property type="evidence" value="ECO:0007669"/>
    <property type="project" value="EnsemblFungi"/>
</dbReference>
<accession>S9X616</accession>
<feature type="region of interest" description="Disordered" evidence="7">
    <location>
        <begin position="389"/>
        <end position="446"/>
    </location>
</feature>